<comment type="caution">
    <text evidence="9">The sequence shown here is derived from an EMBL/GenBank/DDBJ whole genome shotgun (WGS) entry which is preliminary data.</text>
</comment>
<feature type="region of interest" description="Disordered" evidence="7">
    <location>
        <begin position="141"/>
        <end position="160"/>
    </location>
</feature>
<dbReference type="InterPro" id="IPR050951">
    <property type="entry name" value="Retrovirus_Pol_polyprotein"/>
</dbReference>
<dbReference type="Gene3D" id="3.30.70.270">
    <property type="match status" value="1"/>
</dbReference>
<evidence type="ECO:0000256" key="5">
    <source>
        <dbReference type="ARBA" id="ARBA00022801"/>
    </source>
</evidence>
<dbReference type="Pfam" id="PF17917">
    <property type="entry name" value="RT_RNaseH"/>
    <property type="match status" value="1"/>
</dbReference>
<feature type="region of interest" description="Disordered" evidence="7">
    <location>
        <begin position="248"/>
        <end position="286"/>
    </location>
</feature>
<dbReference type="InterPro" id="IPR041588">
    <property type="entry name" value="Integrase_H2C2"/>
</dbReference>
<evidence type="ECO:0000313" key="10">
    <source>
        <dbReference type="Proteomes" id="UP000198211"/>
    </source>
</evidence>
<proteinExistence type="predicted"/>
<organism evidence="9 10">
    <name type="scientific">Phytophthora megakarya</name>
    <dbReference type="NCBI Taxonomy" id="4795"/>
    <lineage>
        <taxon>Eukaryota</taxon>
        <taxon>Sar</taxon>
        <taxon>Stramenopiles</taxon>
        <taxon>Oomycota</taxon>
        <taxon>Peronosporomycetes</taxon>
        <taxon>Peronosporales</taxon>
        <taxon>Peronosporaceae</taxon>
        <taxon>Phytophthora</taxon>
    </lineage>
</organism>
<dbReference type="AlphaFoldDB" id="A0A225VMA9"/>
<dbReference type="PANTHER" id="PTHR37984:SF5">
    <property type="entry name" value="PROTEIN NYNRIN-LIKE"/>
    <property type="match status" value="1"/>
</dbReference>
<feature type="region of interest" description="Disordered" evidence="7">
    <location>
        <begin position="473"/>
        <end position="556"/>
    </location>
</feature>
<dbReference type="GO" id="GO:0015074">
    <property type="term" value="P:DNA integration"/>
    <property type="evidence" value="ECO:0007669"/>
    <property type="project" value="InterPro"/>
</dbReference>
<feature type="compositionally biased region" description="Polar residues" evidence="7">
    <location>
        <begin position="258"/>
        <end position="282"/>
    </location>
</feature>
<feature type="region of interest" description="Disordered" evidence="7">
    <location>
        <begin position="356"/>
        <end position="418"/>
    </location>
</feature>
<dbReference type="GO" id="GO:0004519">
    <property type="term" value="F:endonuclease activity"/>
    <property type="evidence" value="ECO:0007669"/>
    <property type="project" value="UniProtKB-KW"/>
</dbReference>
<dbReference type="Gene3D" id="3.10.10.10">
    <property type="entry name" value="HIV Type 1 Reverse Transcriptase, subunit A, domain 1"/>
    <property type="match status" value="1"/>
</dbReference>
<feature type="compositionally biased region" description="Basic and acidic residues" evidence="7">
    <location>
        <begin position="500"/>
        <end position="515"/>
    </location>
</feature>
<dbReference type="InterPro" id="IPR041373">
    <property type="entry name" value="RT_RNaseH"/>
</dbReference>
<keyword evidence="10" id="KW-1185">Reference proteome</keyword>
<evidence type="ECO:0000313" key="9">
    <source>
        <dbReference type="EMBL" id="OWZ06646.1"/>
    </source>
</evidence>
<dbReference type="InterPro" id="IPR036397">
    <property type="entry name" value="RNaseH_sf"/>
</dbReference>
<dbReference type="SUPFAM" id="SSF53098">
    <property type="entry name" value="Ribonuclease H-like"/>
    <property type="match status" value="1"/>
</dbReference>
<keyword evidence="5" id="KW-0378">Hydrolase</keyword>
<dbReference type="InterPro" id="IPR043502">
    <property type="entry name" value="DNA/RNA_pol_sf"/>
</dbReference>
<dbReference type="SUPFAM" id="SSF56672">
    <property type="entry name" value="DNA/RNA polymerases"/>
    <property type="match status" value="2"/>
</dbReference>
<dbReference type="Proteomes" id="UP000198211">
    <property type="component" value="Unassembled WGS sequence"/>
</dbReference>
<protein>
    <recommendedName>
        <fullName evidence="8">Integrase catalytic domain-containing protein</fullName>
    </recommendedName>
</protein>
<dbReference type="Gene3D" id="3.30.420.10">
    <property type="entry name" value="Ribonuclease H-like superfamily/Ribonuclease H"/>
    <property type="match status" value="1"/>
</dbReference>
<feature type="compositionally biased region" description="Polar residues" evidence="7">
    <location>
        <begin position="524"/>
        <end position="549"/>
    </location>
</feature>
<evidence type="ECO:0000256" key="2">
    <source>
        <dbReference type="ARBA" id="ARBA00022695"/>
    </source>
</evidence>
<evidence type="ECO:0000256" key="1">
    <source>
        <dbReference type="ARBA" id="ARBA00022679"/>
    </source>
</evidence>
<sequence>MGSDGCTLTEAKDVAPGASAKDIGVHANLRRDVLCEIIRRLLRQAQTEEATVDGSVHTMLNAGLIEHGEDAWGFPVVRKNDGTVRFCVDYRELNRFTRKDVYPLPGIDETLEALGGARLFTTLDLRGGILANSRCQGRSRQDSVYEQTRRRHSTTGSAGYASKVNRHAKSNYSITELECLAVVWSVKLFRPYLYGRSFTTITDHSALRWLVMRSNLAENYIGSYLRFKKPTTSATGESRTTRTTIETETAGDSLGSAVETSTESDTLASEMPTVTTTSTGQLNDGMGAHNSSTGDGMNEDDVVTSTPSDNIATHELSTRSTYTMEHITTGSHTRNDDNNSGTTTAVRDAVSEATVTHDLGEGATDGQGDSSCIDSRVEDVTDGDTVRTSAGSRTRRKKAAATPTVRRSAQIGARDQQRVPQVGTVSMMGGVTTEASAVVHDSTVTNLGEVTVPRTTGTTAQEPEQRTEARLVSYTRSKTSSRARTTNVALVSSSESANQLEERSTDAKSRGRKQNDVQPVPTAAKTTSPLNGRRTTTSDATEVANSNSGDVRMGDDDEIVPADDTLQLHDDEIVRIQQKSKFVQKLVELGTYKGKHVETRYGLVTLKTNDRWRVVLPPTLWAIVFKEMHGSVWSGHLRGPHTYGRVSQLYWWPNLQREVYRWQKARPREIIPPLRSLRGGDVGGRWALGVAGPFPIADGGALYLIAVVKYVNRYAVACSTEQHTAQYVATCLMEEVVLKFRTFRELLTNGAPEMAGDVIDKLVMMLQARQTNPVPYRPQLIRLIERFHRTWKDCISTFMSDERQNDWNLWVKCASYNSAEHSTVALSSNELMMGRRLRHPNELLRRSEVKEEEALQPYHEQLLAAMTRSHECAEAARRREQERQARYYNRRVRKRREFCMGDCVWVYNPPRGKTATKFVHQWMGPLRVVEPTGYDNYLMTSEDNAGNAESGIGQVSFLVNYHYPVPLLKQIAGDLDEQLVHEDQGE</sequence>
<dbReference type="Gene3D" id="1.10.340.70">
    <property type="match status" value="1"/>
</dbReference>
<dbReference type="Pfam" id="PF17921">
    <property type="entry name" value="Integrase_H2C2"/>
    <property type="match status" value="1"/>
</dbReference>
<evidence type="ECO:0000256" key="7">
    <source>
        <dbReference type="SAM" id="MobiDB-lite"/>
    </source>
</evidence>
<evidence type="ECO:0000256" key="6">
    <source>
        <dbReference type="ARBA" id="ARBA00022918"/>
    </source>
</evidence>
<reference evidence="10" key="1">
    <citation type="submission" date="2017-03" db="EMBL/GenBank/DDBJ databases">
        <title>Phytopthora megakarya and P. palmivora, two closely related causual agents of cacao black pod achieved similar genome size and gene model numbers by different mechanisms.</title>
        <authorList>
            <person name="Ali S."/>
            <person name="Shao J."/>
            <person name="Larry D.J."/>
            <person name="Kronmiller B."/>
            <person name="Shen D."/>
            <person name="Strem M.D."/>
            <person name="Melnick R.L."/>
            <person name="Guiltinan M.J."/>
            <person name="Tyler B.M."/>
            <person name="Meinhardt L.W."/>
            <person name="Bailey B.A."/>
        </authorList>
    </citation>
    <scope>NUCLEOTIDE SEQUENCE [LARGE SCALE GENOMIC DNA]</scope>
    <source>
        <strain evidence="10">zdho120</strain>
    </source>
</reference>
<keyword evidence="1" id="KW-0808">Transferase</keyword>
<evidence type="ECO:0000256" key="4">
    <source>
        <dbReference type="ARBA" id="ARBA00022759"/>
    </source>
</evidence>
<accession>A0A225VMA9</accession>
<name>A0A225VMA9_9STRA</name>
<keyword evidence="6" id="KW-0695">RNA-directed DNA polymerase</keyword>
<dbReference type="GO" id="GO:0016787">
    <property type="term" value="F:hydrolase activity"/>
    <property type="evidence" value="ECO:0007669"/>
    <property type="project" value="UniProtKB-KW"/>
</dbReference>
<evidence type="ECO:0000259" key="8">
    <source>
        <dbReference type="PROSITE" id="PS50994"/>
    </source>
</evidence>
<dbReference type="EMBL" id="NBNE01003874">
    <property type="protein sequence ID" value="OWZ06646.1"/>
    <property type="molecule type" value="Genomic_DNA"/>
</dbReference>
<feature type="domain" description="Integrase catalytic" evidence="8">
    <location>
        <begin position="668"/>
        <end position="848"/>
    </location>
</feature>
<dbReference type="InterPro" id="IPR012337">
    <property type="entry name" value="RNaseH-like_sf"/>
</dbReference>
<keyword evidence="3" id="KW-0540">Nuclease</keyword>
<gene>
    <name evidence="9" type="ORF">PHMEG_00021072</name>
</gene>
<keyword evidence="2" id="KW-0548">Nucleotidyltransferase</keyword>
<dbReference type="PANTHER" id="PTHR37984">
    <property type="entry name" value="PROTEIN CBG26694"/>
    <property type="match status" value="1"/>
</dbReference>
<dbReference type="InterPro" id="IPR001584">
    <property type="entry name" value="Integrase_cat-core"/>
</dbReference>
<keyword evidence="4" id="KW-0255">Endonuclease</keyword>
<dbReference type="GO" id="GO:0003964">
    <property type="term" value="F:RNA-directed DNA polymerase activity"/>
    <property type="evidence" value="ECO:0007669"/>
    <property type="project" value="UniProtKB-KW"/>
</dbReference>
<dbReference type="GO" id="GO:0003676">
    <property type="term" value="F:nucleic acid binding"/>
    <property type="evidence" value="ECO:0007669"/>
    <property type="project" value="InterPro"/>
</dbReference>
<feature type="compositionally biased region" description="Polar residues" evidence="7">
    <location>
        <begin position="487"/>
        <end position="499"/>
    </location>
</feature>
<dbReference type="PROSITE" id="PS50994">
    <property type="entry name" value="INTEGRASE"/>
    <property type="match status" value="1"/>
</dbReference>
<feature type="compositionally biased region" description="Low complexity" evidence="7">
    <location>
        <begin position="473"/>
        <end position="486"/>
    </location>
</feature>
<evidence type="ECO:0000256" key="3">
    <source>
        <dbReference type="ARBA" id="ARBA00022722"/>
    </source>
</evidence>
<dbReference type="InterPro" id="IPR043128">
    <property type="entry name" value="Rev_trsase/Diguanyl_cyclase"/>
</dbReference>